<evidence type="ECO:0000256" key="4">
    <source>
        <dbReference type="ARBA" id="ARBA00023203"/>
    </source>
</evidence>
<dbReference type="GO" id="GO:0003779">
    <property type="term" value="F:actin binding"/>
    <property type="evidence" value="ECO:0007669"/>
    <property type="project" value="UniProtKB-KW"/>
</dbReference>
<dbReference type="FunFam" id="1.20.58.60:FF:000049">
    <property type="entry name" value="Spectrin beta chain"/>
    <property type="match status" value="1"/>
</dbReference>
<dbReference type="FunFam" id="1.10.418.10:FF:000089">
    <property type="entry name" value="Spectrin beta chain"/>
    <property type="match status" value="1"/>
</dbReference>
<keyword evidence="5" id="KW-0175">Coiled coil</keyword>
<dbReference type="GO" id="GO:0016020">
    <property type="term" value="C:membrane"/>
    <property type="evidence" value="ECO:0007669"/>
    <property type="project" value="UniProtKB-ARBA"/>
</dbReference>
<feature type="compositionally biased region" description="Basic and acidic residues" evidence="6">
    <location>
        <begin position="1265"/>
        <end position="1280"/>
    </location>
</feature>
<evidence type="ECO:0000256" key="5">
    <source>
        <dbReference type="SAM" id="Coils"/>
    </source>
</evidence>
<keyword evidence="2" id="KW-0117">Actin capping</keyword>
<dbReference type="InterPro" id="IPR001715">
    <property type="entry name" value="CH_dom"/>
</dbReference>
<dbReference type="FunFam" id="1.20.58.60:FF:000028">
    <property type="entry name" value="Spectrin beta chain"/>
    <property type="match status" value="1"/>
</dbReference>
<dbReference type="InterPro" id="IPR011993">
    <property type="entry name" value="PH-like_dom_sf"/>
</dbReference>
<comment type="similarity">
    <text evidence="1">Belongs to the spectrin family.</text>
</comment>
<dbReference type="InterPro" id="IPR001605">
    <property type="entry name" value="PH_dom-spectrin-type"/>
</dbReference>
<dbReference type="PRINTS" id="PR00683">
    <property type="entry name" value="SPECTRINPH"/>
</dbReference>
<dbReference type="FunFam" id="1.20.58.60:FF:000214">
    <property type="entry name" value="Spectrin beta chain"/>
    <property type="match status" value="1"/>
</dbReference>
<organism evidence="9 10">
    <name type="scientific">Phodopus roborovskii</name>
    <name type="common">Roborovski's desert hamster</name>
    <name type="synonym">Cricetulus roborovskii</name>
    <dbReference type="NCBI Taxonomy" id="109678"/>
    <lineage>
        <taxon>Eukaryota</taxon>
        <taxon>Metazoa</taxon>
        <taxon>Chordata</taxon>
        <taxon>Craniata</taxon>
        <taxon>Vertebrata</taxon>
        <taxon>Euteleostomi</taxon>
        <taxon>Mammalia</taxon>
        <taxon>Eutheria</taxon>
        <taxon>Euarchontoglires</taxon>
        <taxon>Glires</taxon>
        <taxon>Rodentia</taxon>
        <taxon>Myomorpha</taxon>
        <taxon>Muroidea</taxon>
        <taxon>Cricetidae</taxon>
        <taxon>Cricetinae</taxon>
        <taxon>Phodopus</taxon>
    </lineage>
</organism>
<evidence type="ECO:0000259" key="8">
    <source>
        <dbReference type="PROSITE" id="PS50021"/>
    </source>
</evidence>
<feature type="domain" description="PH" evidence="7">
    <location>
        <begin position="1310"/>
        <end position="1420"/>
    </location>
</feature>
<dbReference type="SMART" id="SM00033">
    <property type="entry name" value="CH"/>
    <property type="match status" value="2"/>
</dbReference>
<evidence type="ECO:0000259" key="7">
    <source>
        <dbReference type="PROSITE" id="PS50003"/>
    </source>
</evidence>
<dbReference type="Pfam" id="PF00307">
    <property type="entry name" value="CH"/>
    <property type="match status" value="2"/>
</dbReference>
<comment type="caution">
    <text evidence="9">The sequence shown here is derived from an EMBL/GenBank/DDBJ whole genome shotgun (WGS) entry which is preliminary data.</text>
</comment>
<reference evidence="9" key="1">
    <citation type="submission" date="2022-06" db="EMBL/GenBank/DDBJ databases">
        <authorList>
            <person name="Andreotti S."/>
            <person name="Wyler E."/>
        </authorList>
    </citation>
    <scope>NUCLEOTIDE SEQUENCE</scope>
</reference>
<dbReference type="GO" id="GO:0005737">
    <property type="term" value="C:cytoplasm"/>
    <property type="evidence" value="ECO:0007669"/>
    <property type="project" value="UniProtKB-ARBA"/>
</dbReference>
<dbReference type="CDD" id="cd10571">
    <property type="entry name" value="PH_beta_spectrin"/>
    <property type="match status" value="1"/>
</dbReference>
<gene>
    <name evidence="9" type="primary">Sptb</name>
    <name evidence="9" type="ORF">PHOROB_LOCUS11516</name>
</gene>
<dbReference type="Pfam" id="PF15410">
    <property type="entry name" value="PH_9"/>
    <property type="match status" value="1"/>
</dbReference>
<dbReference type="EMBL" id="CALSGD010001498">
    <property type="protein sequence ID" value="CAH6842081.1"/>
    <property type="molecule type" value="Genomic_DNA"/>
</dbReference>
<dbReference type="InterPro" id="IPR002017">
    <property type="entry name" value="Spectrin_repeat"/>
</dbReference>
<feature type="domain" description="Calponin-homology (CH)" evidence="8">
    <location>
        <begin position="150"/>
        <end position="252"/>
    </location>
</feature>
<dbReference type="GO" id="GO:0005543">
    <property type="term" value="F:phospholipid binding"/>
    <property type="evidence" value="ECO:0007669"/>
    <property type="project" value="InterPro"/>
</dbReference>
<dbReference type="GO" id="GO:0051693">
    <property type="term" value="P:actin filament capping"/>
    <property type="evidence" value="ECO:0007669"/>
    <property type="project" value="UniProtKB-KW"/>
</dbReference>
<dbReference type="InterPro" id="IPR018159">
    <property type="entry name" value="Spectrin/alpha-actinin"/>
</dbReference>
<dbReference type="PROSITE" id="PS00020">
    <property type="entry name" value="ACTININ_2"/>
    <property type="match status" value="1"/>
</dbReference>
<dbReference type="InterPro" id="IPR001589">
    <property type="entry name" value="Actinin_actin-bd_CS"/>
</dbReference>
<evidence type="ECO:0000256" key="1">
    <source>
        <dbReference type="ARBA" id="ARBA00006826"/>
    </source>
</evidence>
<accession>A0AAU9ZTH7</accession>
<dbReference type="Gene3D" id="1.10.418.10">
    <property type="entry name" value="Calponin-like domain"/>
    <property type="match status" value="2"/>
</dbReference>
<name>A0AAU9ZTH7_PHORO</name>
<sequence length="1460" mass="167016">MTSATEFENVGNQPPYSRISARWDVPDDELDNDSSSARLFERSRIKALAGTPFWVQSHLLRAIRIIVLQHICRVALLYLGATKLFIWNTKFKFLFSVCSESPRPTKGKMRIHCLENVDKALQFLKEQRVHLENMGSHDIVDGNHRLVLGLIWTIILRFQIQDIVVQTQEGRETRSAKDALLLWCQMKTAGPDLIDFDKLKDSNARHNLEHAFDVAERQLGIIPLLDPEDVFTENPDEKSIITYVVAFYHYFSKMKVLAVEGKRVGKVIDHAIETEKMIEKYSGLASDLLTWIEQTINVLNSRKFANSLSGVQQQLQAFSTYRTVEKPPNVNCPSEFLRRMWVVVTRWQAFQAVVSEQREAVDSALRVNNYCVDCEETSKWIIDKTKVVESTKDLGQDLAGVIAIQRKLSGLERDKLAIQDRVSALQRESQHLMESHPEQKEDIGRRQADVEKLWKGLQDALQDQELSLGEASKLQAFLQELDDFQAWLSMAQKAVASEDMPESLPEAEQLLQQHAAIKEEIDAHQDKYHQVKASGEKVIKGQRDPEYQLLGQRLEGLDTGWDALRRMWESRGHSLTQCLGFQEFQKDAKQAEAILSNQEYTLAHLEPPDSLAAAEAGIRKFEDFLVSMENNRYKVLSPVDSGNKLVAEGNLYSDKIKEKVQLIEDRHKKNDEKAQEATVLLKDNLELQNFLQNCKEEGRQLMVEKPQFKDVVSERLDALHKLWDELQTTTKAKTEQLSAARSSDLRLQTHADLNKWIGAMEDQLRSDDLGKDLTTVNRMLAKLKRVEDQVNLRKEELEELFAEAPSLGAEAGETDMSIEKRFLDLLEPLGRRKKQLELSKAKLQISRDLEDETLWVEERLPLAQSADYGTNLQTVQLFMKKNQTLQNEILGHAPRVEDVLQRGQQLVKAAEIDCQDIEERLGHLQGSWDTLREAATGRLQRLRDAHEAQQYYLDAGEAEAWISEQELYVFSDEPPKDEEGAIVMLKRHLRQQRTVEEYGRNIKQLAGRAQNLLSAGHPEGYVCFLGWYGWLWDSDQGPFRSKEEEMGPVSSELELSELLVVPIPFYFLGGTKKSYKMLRDKFRDFARETGAIGQERVDNVNTIIERLIDAGHSEAATIAEWKDGLNDMWADLLELIDTRMQLLAASYDLHRYFYTGTEILGLIDEKHRELPEDVGLDASTAESFHRVHTAFERELHLLGVQTCTFHLPLLRYVAVGRVPLNSWLSPSRGHVEKLALSTWSFRSHHPREERGTWPENLQPPPLPGHHKEEQEKSVGDERPATEPLFKVLDTPLSEGDEPTTLPAQRDLGHTVQMEGYLGRKHDLEGPNKKASNRSWNNLYCVLRNSQLTFYKDAKNLALGVPYHGEEPLALRHAICEIAVNYKKRKHVFKLRLSNGSEWLFHGKDEEEMLSWLQGMSTAINESQSIRVKAQSLPLPSLAGPDASLGKKDKEKRFSFFPKKK</sequence>
<dbReference type="InterPro" id="IPR001849">
    <property type="entry name" value="PH_domain"/>
</dbReference>
<proteinExistence type="inferred from homology"/>
<dbReference type="SUPFAM" id="SSF47576">
    <property type="entry name" value="Calponin-homology domain, CH-domain"/>
    <property type="match status" value="1"/>
</dbReference>
<dbReference type="SMART" id="SM00233">
    <property type="entry name" value="PH"/>
    <property type="match status" value="1"/>
</dbReference>
<dbReference type="SMART" id="SM00150">
    <property type="entry name" value="SPEC"/>
    <property type="match status" value="6"/>
</dbReference>
<dbReference type="PANTHER" id="PTHR11915">
    <property type="entry name" value="SPECTRIN/FILAMIN RELATED CYTOSKELETAL PROTEIN"/>
    <property type="match status" value="1"/>
</dbReference>
<dbReference type="InterPro" id="IPR041681">
    <property type="entry name" value="PH_9"/>
</dbReference>
<dbReference type="Gene3D" id="2.30.29.30">
    <property type="entry name" value="Pleckstrin-homology domain (PH domain)/Phosphotyrosine-binding domain (PTB)"/>
    <property type="match status" value="1"/>
</dbReference>
<protein>
    <submittedName>
        <fullName evidence="9">Sptb protein</fullName>
    </submittedName>
</protein>
<evidence type="ECO:0000313" key="9">
    <source>
        <dbReference type="EMBL" id="CAH6842081.1"/>
    </source>
</evidence>
<dbReference type="Proteomes" id="UP001152836">
    <property type="component" value="Unassembled WGS sequence"/>
</dbReference>
<dbReference type="CDD" id="cd00176">
    <property type="entry name" value="SPEC"/>
    <property type="match status" value="4"/>
</dbReference>
<evidence type="ECO:0000256" key="2">
    <source>
        <dbReference type="ARBA" id="ARBA00022467"/>
    </source>
</evidence>
<keyword evidence="4" id="KW-0009">Actin-binding</keyword>
<dbReference type="SUPFAM" id="SSF46966">
    <property type="entry name" value="Spectrin repeat"/>
    <property type="match status" value="7"/>
</dbReference>
<dbReference type="Pfam" id="PF00435">
    <property type="entry name" value="Spectrin"/>
    <property type="match status" value="7"/>
</dbReference>
<dbReference type="InterPro" id="IPR036872">
    <property type="entry name" value="CH_dom_sf"/>
</dbReference>
<dbReference type="FunFam" id="2.30.29.30:FF:000024">
    <property type="entry name" value="Spectrin beta chain"/>
    <property type="match status" value="1"/>
</dbReference>
<dbReference type="SUPFAM" id="SSF50729">
    <property type="entry name" value="PH domain-like"/>
    <property type="match status" value="1"/>
</dbReference>
<feature type="coiled-coil region" evidence="5">
    <location>
        <begin position="776"/>
        <end position="803"/>
    </location>
</feature>
<evidence type="ECO:0000256" key="3">
    <source>
        <dbReference type="ARBA" id="ARBA00022737"/>
    </source>
</evidence>
<keyword evidence="10" id="KW-1185">Reference proteome</keyword>
<dbReference type="PROSITE" id="PS50003">
    <property type="entry name" value="PH_DOMAIN"/>
    <property type="match status" value="1"/>
</dbReference>
<keyword evidence="3" id="KW-0677">Repeat</keyword>
<evidence type="ECO:0000313" key="10">
    <source>
        <dbReference type="Proteomes" id="UP001152836"/>
    </source>
</evidence>
<feature type="region of interest" description="Disordered" evidence="6">
    <location>
        <begin position="1245"/>
        <end position="1281"/>
    </location>
</feature>
<dbReference type="Gene3D" id="1.20.58.60">
    <property type="match status" value="8"/>
</dbReference>
<evidence type="ECO:0000256" key="6">
    <source>
        <dbReference type="SAM" id="MobiDB-lite"/>
    </source>
</evidence>
<dbReference type="PROSITE" id="PS50021">
    <property type="entry name" value="CH"/>
    <property type="match status" value="1"/>
</dbReference>